<reference evidence="1 2" key="1">
    <citation type="journal article" date="2015" name="Infect. Genet. Evol.">
        <title>Genomic sequences of six botulinum neurotoxin-producing strains representing three clostridial species illustrate the mobility and diversity of botulinum neurotoxin genes.</title>
        <authorList>
            <person name="Smith T.J."/>
            <person name="Hill K.K."/>
            <person name="Xie G."/>
            <person name="Foley B.T."/>
            <person name="Williamson C.H."/>
            <person name="Foster J.T."/>
            <person name="Johnson S.L."/>
            <person name="Chertkov O."/>
            <person name="Teshima H."/>
            <person name="Gibbons H.S."/>
            <person name="Johnsky L.A."/>
            <person name="Karavis M.A."/>
            <person name="Smith L.A."/>
        </authorList>
    </citation>
    <scope>NUCLEOTIDE SEQUENCE [LARGE SCALE GENOMIC DNA]</scope>
    <source>
        <strain evidence="1 2">CDC 2741</strain>
    </source>
</reference>
<proteinExistence type="predicted"/>
<evidence type="ECO:0000313" key="1">
    <source>
        <dbReference type="EMBL" id="KIE47122.1"/>
    </source>
</evidence>
<dbReference type="STRING" id="29341.RSJ17_13475"/>
<comment type="caution">
    <text evidence="1">The sequence shown here is derived from an EMBL/GenBank/DDBJ whole genome shotgun (WGS) entry which is preliminary data.</text>
</comment>
<dbReference type="GO" id="GO:0003964">
    <property type="term" value="F:RNA-directed DNA polymerase activity"/>
    <property type="evidence" value="ECO:0007669"/>
    <property type="project" value="UniProtKB-KW"/>
</dbReference>
<gene>
    <name evidence="1" type="ORF">U732_1351</name>
</gene>
<keyword evidence="1" id="KW-0808">Transferase</keyword>
<name>A0A0C1R160_9CLOT</name>
<protein>
    <submittedName>
        <fullName evidence="1">RNA-directed DNA polymerase domain protein</fullName>
    </submittedName>
</protein>
<keyword evidence="1" id="KW-0548">Nucleotidyltransferase</keyword>
<dbReference type="RefSeq" id="WP_039632279.1">
    <property type="nucleotide sequence ID" value="NZ_AYSO01000015.1"/>
</dbReference>
<accession>A0A0C1R160</accession>
<dbReference type="AlphaFoldDB" id="A0A0C1R160"/>
<dbReference type="Proteomes" id="UP000031366">
    <property type="component" value="Unassembled WGS sequence"/>
</dbReference>
<evidence type="ECO:0000313" key="2">
    <source>
        <dbReference type="Proteomes" id="UP000031366"/>
    </source>
</evidence>
<dbReference type="EMBL" id="AYSO01000015">
    <property type="protein sequence ID" value="KIE47122.1"/>
    <property type="molecule type" value="Genomic_DNA"/>
</dbReference>
<organism evidence="1 2">
    <name type="scientific">Clostridium argentinense CDC 2741</name>
    <dbReference type="NCBI Taxonomy" id="1418104"/>
    <lineage>
        <taxon>Bacteria</taxon>
        <taxon>Bacillati</taxon>
        <taxon>Bacillota</taxon>
        <taxon>Clostridia</taxon>
        <taxon>Eubacteriales</taxon>
        <taxon>Clostridiaceae</taxon>
        <taxon>Clostridium</taxon>
    </lineage>
</organism>
<keyword evidence="1" id="KW-0695">RNA-directed DNA polymerase</keyword>
<keyword evidence="2" id="KW-1185">Reference proteome</keyword>
<sequence>MKDTKKYDKSRQLHKEDYLYENRVELKANIEVPSIPSMSKERRNDVNEYGNDLLEQILSKDNMNNTYSLGTVHI</sequence>
<dbReference type="OrthoDB" id="9793236at2"/>